<keyword evidence="10 11" id="KW-0472">Membrane</keyword>
<feature type="transmembrane region" description="Helical" evidence="11">
    <location>
        <begin position="137"/>
        <end position="159"/>
    </location>
</feature>
<dbReference type="SUPFAM" id="SSF55874">
    <property type="entry name" value="ATPase domain of HSP90 chaperone/DNA topoisomerase II/histidine kinase"/>
    <property type="match status" value="1"/>
</dbReference>
<dbReference type="EMBL" id="JBHLZN010000002">
    <property type="protein sequence ID" value="MFB9886311.1"/>
    <property type="molecule type" value="Genomic_DNA"/>
</dbReference>
<dbReference type="CDD" id="cd00082">
    <property type="entry name" value="HisKA"/>
    <property type="match status" value="1"/>
</dbReference>
<dbReference type="PANTHER" id="PTHR45436">
    <property type="entry name" value="SENSOR HISTIDINE KINASE YKOH"/>
    <property type="match status" value="1"/>
</dbReference>
<dbReference type="InterPro" id="IPR003594">
    <property type="entry name" value="HATPase_dom"/>
</dbReference>
<dbReference type="Gene3D" id="6.10.340.10">
    <property type="match status" value="1"/>
</dbReference>
<evidence type="ECO:0000259" key="13">
    <source>
        <dbReference type="PROSITE" id="PS50885"/>
    </source>
</evidence>
<dbReference type="InterPro" id="IPR003661">
    <property type="entry name" value="HisK_dim/P_dom"/>
</dbReference>
<feature type="domain" description="Histidine kinase" evidence="12">
    <location>
        <begin position="220"/>
        <end position="431"/>
    </location>
</feature>
<evidence type="ECO:0000256" key="4">
    <source>
        <dbReference type="ARBA" id="ARBA00022553"/>
    </source>
</evidence>
<keyword evidence="4" id="KW-0597">Phosphoprotein</keyword>
<dbReference type="InterPro" id="IPR003660">
    <property type="entry name" value="HAMP_dom"/>
</dbReference>
<evidence type="ECO:0000256" key="11">
    <source>
        <dbReference type="SAM" id="Phobius"/>
    </source>
</evidence>
<gene>
    <name evidence="14" type="ORF">ACFFLH_07820</name>
</gene>
<comment type="catalytic activity">
    <reaction evidence="1">
        <text>ATP + protein L-histidine = ADP + protein N-phospho-L-histidine.</text>
        <dbReference type="EC" id="2.7.13.3"/>
    </reaction>
</comment>
<dbReference type="InterPro" id="IPR050428">
    <property type="entry name" value="TCS_sensor_his_kinase"/>
</dbReference>
<dbReference type="PROSITE" id="PS50885">
    <property type="entry name" value="HAMP"/>
    <property type="match status" value="1"/>
</dbReference>
<evidence type="ECO:0000256" key="6">
    <source>
        <dbReference type="ARBA" id="ARBA00022692"/>
    </source>
</evidence>
<dbReference type="CDD" id="cd00075">
    <property type="entry name" value="HATPase"/>
    <property type="match status" value="1"/>
</dbReference>
<reference evidence="14 15" key="1">
    <citation type="submission" date="2024-09" db="EMBL/GenBank/DDBJ databases">
        <authorList>
            <person name="Sun Q."/>
            <person name="Mori K."/>
        </authorList>
    </citation>
    <scope>NUCLEOTIDE SEQUENCE [LARGE SCALE GENOMIC DNA]</scope>
    <source>
        <strain evidence="14 15">ATCC 51285</strain>
    </source>
</reference>
<dbReference type="SUPFAM" id="SSF47384">
    <property type="entry name" value="Homodimeric domain of signal transducing histidine kinase"/>
    <property type="match status" value="1"/>
</dbReference>
<evidence type="ECO:0000313" key="14">
    <source>
        <dbReference type="EMBL" id="MFB9886311.1"/>
    </source>
</evidence>
<dbReference type="InterPro" id="IPR036097">
    <property type="entry name" value="HisK_dim/P_sf"/>
</dbReference>
<evidence type="ECO:0000256" key="10">
    <source>
        <dbReference type="ARBA" id="ARBA00023136"/>
    </source>
</evidence>
<evidence type="ECO:0000256" key="9">
    <source>
        <dbReference type="ARBA" id="ARBA00023012"/>
    </source>
</evidence>
<accession>A0ABV5ZAK7</accession>
<dbReference type="Gene3D" id="1.10.287.130">
    <property type="match status" value="1"/>
</dbReference>
<dbReference type="SMART" id="SM00388">
    <property type="entry name" value="HisKA"/>
    <property type="match status" value="1"/>
</dbReference>
<evidence type="ECO:0000256" key="8">
    <source>
        <dbReference type="ARBA" id="ARBA00022989"/>
    </source>
</evidence>
<dbReference type="GO" id="GO:0016301">
    <property type="term" value="F:kinase activity"/>
    <property type="evidence" value="ECO:0007669"/>
    <property type="project" value="UniProtKB-KW"/>
</dbReference>
<keyword evidence="15" id="KW-1185">Reference proteome</keyword>
<feature type="domain" description="HAMP" evidence="13">
    <location>
        <begin position="159"/>
        <end position="212"/>
    </location>
</feature>
<dbReference type="Gene3D" id="3.30.565.10">
    <property type="entry name" value="Histidine kinase-like ATPase, C-terminal domain"/>
    <property type="match status" value="1"/>
</dbReference>
<dbReference type="Pfam" id="PF00512">
    <property type="entry name" value="HisKA"/>
    <property type="match status" value="1"/>
</dbReference>
<protein>
    <recommendedName>
        <fullName evidence="3">histidine kinase</fullName>
        <ecNumber evidence="3">2.7.13.3</ecNumber>
    </recommendedName>
</protein>
<evidence type="ECO:0000256" key="2">
    <source>
        <dbReference type="ARBA" id="ARBA00004370"/>
    </source>
</evidence>
<name>A0ABV5ZAK7_9GAMM</name>
<dbReference type="PANTHER" id="PTHR45436:SF5">
    <property type="entry name" value="SENSOR HISTIDINE KINASE TRCS"/>
    <property type="match status" value="1"/>
</dbReference>
<dbReference type="Proteomes" id="UP001589628">
    <property type="component" value="Unassembled WGS sequence"/>
</dbReference>
<dbReference type="EC" id="2.7.13.3" evidence="3"/>
<feature type="transmembrane region" description="Helical" evidence="11">
    <location>
        <begin position="12"/>
        <end position="33"/>
    </location>
</feature>
<organism evidence="14 15">
    <name type="scientific">Balneatrix alpica</name>
    <dbReference type="NCBI Taxonomy" id="75684"/>
    <lineage>
        <taxon>Bacteria</taxon>
        <taxon>Pseudomonadati</taxon>
        <taxon>Pseudomonadota</taxon>
        <taxon>Gammaproteobacteria</taxon>
        <taxon>Oceanospirillales</taxon>
        <taxon>Balneatrichaceae</taxon>
        <taxon>Balneatrix</taxon>
    </lineage>
</organism>
<dbReference type="InterPro" id="IPR005467">
    <property type="entry name" value="His_kinase_dom"/>
</dbReference>
<keyword evidence="8 11" id="KW-1133">Transmembrane helix</keyword>
<comment type="caution">
    <text evidence="14">The sequence shown here is derived from an EMBL/GenBank/DDBJ whole genome shotgun (WGS) entry which is preliminary data.</text>
</comment>
<keyword evidence="9" id="KW-0902">Two-component regulatory system</keyword>
<dbReference type="PRINTS" id="PR00344">
    <property type="entry name" value="BCTRLSENSOR"/>
</dbReference>
<dbReference type="InterPro" id="IPR004358">
    <property type="entry name" value="Sig_transdc_His_kin-like_C"/>
</dbReference>
<evidence type="ECO:0000256" key="7">
    <source>
        <dbReference type="ARBA" id="ARBA00022777"/>
    </source>
</evidence>
<comment type="subcellular location">
    <subcellularLocation>
        <location evidence="2">Membrane</location>
    </subcellularLocation>
</comment>
<proteinExistence type="predicted"/>
<sequence length="433" mass="48618">MKQAPTYRQTLVRILGVYALALLLVGAGVAGLMEWLQQRTLLQYEQGRLQELGANYQRILQHSGADKLKVVLERDQSFLEHEQYQLRWWDEQGQVLFAFWPQAAEPLYYLDYPLPSGRLELGRLRHSAQAQLVSNRWWLLGGMLALALASLGLCGWLLLRLLLPLDALALTLQSILAQGLQQRPALPQHKGALGQLVQLFDTMLDQLQRLITGMKSSLDGIAHDLRTPLTRMRLATEQALSQQDPQQWRHALEDCALEREQLEQCLNTLLDIAKAEAGLLLKTQPVALHQQLAQLVELYGLSAEQQQIELQVDLQPLWVEGDAGCLQRVWGNLLDNALKHTPPQGVIQLQLRQQEDQVQVVIRDSGEGIATADLPHIFERLYRADKSRSSAGMGLGLSLVKALVEAHHGQIRVESQLGQGSCFCITLPRWKGA</sequence>
<evidence type="ECO:0000256" key="1">
    <source>
        <dbReference type="ARBA" id="ARBA00000085"/>
    </source>
</evidence>
<keyword evidence="7 14" id="KW-0418">Kinase</keyword>
<evidence type="ECO:0000256" key="5">
    <source>
        <dbReference type="ARBA" id="ARBA00022679"/>
    </source>
</evidence>
<dbReference type="InterPro" id="IPR036890">
    <property type="entry name" value="HATPase_C_sf"/>
</dbReference>
<dbReference type="PROSITE" id="PS50109">
    <property type="entry name" value="HIS_KIN"/>
    <property type="match status" value="1"/>
</dbReference>
<dbReference type="RefSeq" id="WP_051527450.1">
    <property type="nucleotide sequence ID" value="NZ_JBHLZN010000002.1"/>
</dbReference>
<keyword evidence="5" id="KW-0808">Transferase</keyword>
<evidence type="ECO:0000259" key="12">
    <source>
        <dbReference type="PROSITE" id="PS50109"/>
    </source>
</evidence>
<evidence type="ECO:0000256" key="3">
    <source>
        <dbReference type="ARBA" id="ARBA00012438"/>
    </source>
</evidence>
<dbReference type="Pfam" id="PF02518">
    <property type="entry name" value="HATPase_c"/>
    <property type="match status" value="1"/>
</dbReference>
<evidence type="ECO:0000313" key="15">
    <source>
        <dbReference type="Proteomes" id="UP001589628"/>
    </source>
</evidence>
<keyword evidence="6 11" id="KW-0812">Transmembrane</keyword>
<dbReference type="SMART" id="SM00387">
    <property type="entry name" value="HATPase_c"/>
    <property type="match status" value="1"/>
</dbReference>